<dbReference type="AlphaFoldDB" id="B3TE24"/>
<feature type="non-terminal residue" evidence="1">
    <location>
        <position position="81"/>
    </location>
</feature>
<evidence type="ECO:0000313" key="1">
    <source>
        <dbReference type="EMBL" id="ABW39057.1"/>
    </source>
</evidence>
<dbReference type="EMBL" id="EU032790">
    <property type="protein sequence ID" value="ABW39057.1"/>
    <property type="molecule type" value="mRNA"/>
</dbReference>
<accession>B3TE24</accession>
<feature type="non-terminal residue" evidence="1">
    <location>
        <position position="1"/>
    </location>
</feature>
<reference evidence="1" key="1">
    <citation type="submission" date="2007-07" db="EMBL/GenBank/DDBJ databases">
        <title>PCR primers that amplify across Panarthropoda.</title>
        <authorList>
            <person name="Regier J.C."/>
        </authorList>
    </citation>
    <scope>NUCLEOTIDE SEQUENCE</scope>
</reference>
<sequence length="81" mass="9000">STISEAWLPSSVGARTSTSASRAVDSCYGGHRACCNVRRYPLALPEIPCILSYCQLLPFHRCGHAKRCHSLYRFHLDCQSS</sequence>
<protein>
    <submittedName>
        <fullName evidence="1">Putative dopa decarboxylase protein</fullName>
    </submittedName>
</protein>
<organism evidence="1">
    <name type="scientific">Brahmaea certhia</name>
    <name type="common">Owl moth</name>
    <dbReference type="NCBI Taxonomy" id="119244"/>
    <lineage>
        <taxon>Eukaryota</taxon>
        <taxon>Metazoa</taxon>
        <taxon>Ecdysozoa</taxon>
        <taxon>Arthropoda</taxon>
        <taxon>Hexapoda</taxon>
        <taxon>Insecta</taxon>
        <taxon>Pterygota</taxon>
        <taxon>Neoptera</taxon>
        <taxon>Endopterygota</taxon>
        <taxon>Lepidoptera</taxon>
        <taxon>Glossata</taxon>
        <taxon>Ditrysia</taxon>
        <taxon>Bombycoidea</taxon>
        <taxon>Brahmaeidae</taxon>
        <taxon>Brahmaea</taxon>
    </lineage>
</organism>
<proteinExistence type="evidence at transcript level"/>
<name>B3TE24_BRACE</name>